<accession>A0A7D9I779</accession>
<dbReference type="AlphaFoldDB" id="A0A7D9I779"/>
<dbReference type="OrthoDB" id="5952546at2759"/>
<sequence length="862" mass="98609">MHEVLQTLLKYDKAVTNVEKLKKELKEIYTAVSCYRRFKRQHRSAETSSIQQEPLSKTSHGKQLKFDNQVVGEPTKCVSYISTPTGDTNLVSPLPQYYNGPLQLVYNAFGLPAQPSISTGQILSRHLYPSTSKRHIHHSTWFPSIAVSGSILLKQRNNHMSATAIVIGLLLKTKSIEATLNRFSKLKLATSNYRTLLKLEAIGQSHDIRLHEVKDIIVNEHKAIEKKKQEQESVSSKLKKAATELKDAQRKCHPGFLIAFDNIDFHLKRRNMTMTSQNRDIHWVNHVMIENRVSGNHLSSKGPKADIYDIPNIIFLPSVVDQRQQRLNYTVLVSRILSDYFDAFAEFKDVCVKHIPHKYSKEMSEKSDKTPLGIIFKNENVNDEMLSILQQFHKYLPDIGEDKFDGELFAGDQLTVERAVNIISSVSNGYSAEARLEGMHFQLGDWHAAVKFLDLIYRRFYSTKSGSDHCTMYSDRTLINRRNVTQDTHSSYRANRDFFLLVLKSRIIAAAMNVLGLQCKSSQPTIFQIPKDLLNYSKLEKQKILHEAAGMVVDAFVFDKENISEAIDQVITAQEKTEITRSQDLNVDGRFPCRFEGCKKSFKYDGKSRRKHELSHQPLPIVPELPSPTSIIPSTSYISGEMHTDDIFNYNCAVMTDGLLFLNFLDATSEGDGLRILRQYKYMLLYFKADKQHSTKYALECLYQFFMAFALLSPRDSERFTWNRTVNNAGGHGNNIALDLNVEHSNNYIKQAVKNVGPNLTDQAVNRICHAEQGLKSLTTHIDKSIERISGSGKHSCCSTQQDLDELLKRIVTADVFVEDRNRMYTHYSNFERDSLKNLDHSKLYKWINIHKDNVHDGIKAR</sequence>
<evidence type="ECO:0000313" key="3">
    <source>
        <dbReference type="Proteomes" id="UP001152795"/>
    </source>
</evidence>
<feature type="domain" description="DUF6589" evidence="1">
    <location>
        <begin position="314"/>
        <end position="795"/>
    </location>
</feature>
<dbReference type="Pfam" id="PF20231">
    <property type="entry name" value="DUF6589"/>
    <property type="match status" value="1"/>
</dbReference>
<proteinExistence type="predicted"/>
<protein>
    <submittedName>
        <fullName evidence="2">PREDICTED: uncharacterized protein LOC107354160</fullName>
    </submittedName>
</protein>
<reference evidence="2" key="1">
    <citation type="submission" date="2020-04" db="EMBL/GenBank/DDBJ databases">
        <authorList>
            <person name="Alioto T."/>
            <person name="Alioto T."/>
            <person name="Gomez Garrido J."/>
        </authorList>
    </citation>
    <scope>NUCLEOTIDE SEQUENCE</scope>
    <source>
        <strain evidence="2">A484AB</strain>
    </source>
</reference>
<evidence type="ECO:0000259" key="1">
    <source>
        <dbReference type="Pfam" id="PF20231"/>
    </source>
</evidence>
<keyword evidence="3" id="KW-1185">Reference proteome</keyword>
<comment type="caution">
    <text evidence="2">The sequence shown here is derived from an EMBL/GenBank/DDBJ whole genome shotgun (WGS) entry which is preliminary data.</text>
</comment>
<name>A0A7D9I779_PARCT</name>
<gene>
    <name evidence="2" type="ORF">PACLA_8A011898</name>
</gene>
<evidence type="ECO:0000313" key="2">
    <source>
        <dbReference type="EMBL" id="CAB3998824.1"/>
    </source>
</evidence>
<dbReference type="InterPro" id="IPR046496">
    <property type="entry name" value="DUF6589"/>
</dbReference>
<organism evidence="2 3">
    <name type="scientific">Paramuricea clavata</name>
    <name type="common">Red gorgonian</name>
    <name type="synonym">Violescent sea-whip</name>
    <dbReference type="NCBI Taxonomy" id="317549"/>
    <lineage>
        <taxon>Eukaryota</taxon>
        <taxon>Metazoa</taxon>
        <taxon>Cnidaria</taxon>
        <taxon>Anthozoa</taxon>
        <taxon>Octocorallia</taxon>
        <taxon>Malacalcyonacea</taxon>
        <taxon>Plexauridae</taxon>
        <taxon>Paramuricea</taxon>
    </lineage>
</organism>
<dbReference type="Proteomes" id="UP001152795">
    <property type="component" value="Unassembled WGS sequence"/>
</dbReference>
<dbReference type="EMBL" id="CACRXK020003449">
    <property type="protein sequence ID" value="CAB3998824.1"/>
    <property type="molecule type" value="Genomic_DNA"/>
</dbReference>